<evidence type="ECO:0000313" key="2">
    <source>
        <dbReference type="Proteomes" id="UP000261500"/>
    </source>
</evidence>
<dbReference type="Proteomes" id="UP000261500">
    <property type="component" value="Unplaced"/>
</dbReference>
<evidence type="ECO:0000313" key="1">
    <source>
        <dbReference type="Ensembl" id="ENSPLAP00000027676.1"/>
    </source>
</evidence>
<reference evidence="1" key="1">
    <citation type="submission" date="2025-08" db="UniProtKB">
        <authorList>
            <consortium name="Ensembl"/>
        </authorList>
    </citation>
    <scope>IDENTIFICATION</scope>
</reference>
<keyword evidence="2" id="KW-1185">Reference proteome</keyword>
<name>A0A3B3VRM6_9TELE</name>
<protein>
    <submittedName>
        <fullName evidence="1">Uncharacterized protein</fullName>
    </submittedName>
</protein>
<sequence>MPGTDAGHLSQPLVGLSGKLLRVPATYPTFEAMTFGDSNDINHLILVKHCGYGHGFLQVLLGPVHFICDSASIQLHLHDVILLHQIQILLQLFVSGLILPLLAVLGESLLLALRPETQTASVETDGFLMLGKDGFQSTQAPDRLNITHNPHNNDWRGLNNGNGLNFFSAVHLPQSVGHASFISQEGSEVDGVAGVVFGPRADPAPVLLAAPAGQEPHVARGRTTGASLS</sequence>
<proteinExistence type="predicted"/>
<dbReference type="AlphaFoldDB" id="A0A3B3VRM6"/>
<organism evidence="1 2">
    <name type="scientific">Poecilia latipinna</name>
    <name type="common">sailfin molly</name>
    <dbReference type="NCBI Taxonomy" id="48699"/>
    <lineage>
        <taxon>Eukaryota</taxon>
        <taxon>Metazoa</taxon>
        <taxon>Chordata</taxon>
        <taxon>Craniata</taxon>
        <taxon>Vertebrata</taxon>
        <taxon>Euteleostomi</taxon>
        <taxon>Actinopterygii</taxon>
        <taxon>Neopterygii</taxon>
        <taxon>Teleostei</taxon>
        <taxon>Neoteleostei</taxon>
        <taxon>Acanthomorphata</taxon>
        <taxon>Ovalentaria</taxon>
        <taxon>Atherinomorphae</taxon>
        <taxon>Cyprinodontiformes</taxon>
        <taxon>Poeciliidae</taxon>
        <taxon>Poeciliinae</taxon>
        <taxon>Poecilia</taxon>
    </lineage>
</organism>
<accession>A0A3B3VRM6</accession>
<dbReference type="GeneTree" id="ENSGT00940000175720"/>
<dbReference type="Ensembl" id="ENSPLAT00000020907.1">
    <property type="protein sequence ID" value="ENSPLAP00000027676.1"/>
    <property type="gene ID" value="ENSPLAG00000016482.1"/>
</dbReference>
<reference evidence="1" key="2">
    <citation type="submission" date="2025-09" db="UniProtKB">
        <authorList>
            <consortium name="Ensembl"/>
        </authorList>
    </citation>
    <scope>IDENTIFICATION</scope>
</reference>